<dbReference type="InterPro" id="IPR053245">
    <property type="entry name" value="MitoProcess-Associated"/>
</dbReference>
<dbReference type="GO" id="GO:0005743">
    <property type="term" value="C:mitochondrial inner membrane"/>
    <property type="evidence" value="ECO:0007669"/>
    <property type="project" value="TreeGrafter"/>
</dbReference>
<dbReference type="Proteomes" id="UP001145021">
    <property type="component" value="Unassembled WGS sequence"/>
</dbReference>
<reference evidence="2" key="1">
    <citation type="submission" date="2022-07" db="EMBL/GenBank/DDBJ databases">
        <title>Phylogenomic reconstructions and comparative analyses of Kickxellomycotina fungi.</title>
        <authorList>
            <person name="Reynolds N.K."/>
            <person name="Stajich J.E."/>
            <person name="Barry K."/>
            <person name="Grigoriev I.V."/>
            <person name="Crous P."/>
            <person name="Smith M.E."/>
        </authorList>
    </citation>
    <scope>NUCLEOTIDE SEQUENCE</scope>
    <source>
        <strain evidence="2">NBRC 105413</strain>
    </source>
</reference>
<dbReference type="PANTHER" id="PTHR47563">
    <property type="entry name" value="PROTEIN FMP25, MITOCHONDRIAL"/>
    <property type="match status" value="1"/>
</dbReference>
<dbReference type="SUPFAM" id="SSF50985">
    <property type="entry name" value="RCC1/BLIP-II"/>
    <property type="match status" value="1"/>
</dbReference>
<dbReference type="GO" id="GO:0034551">
    <property type="term" value="P:mitochondrial respiratory chain complex III assembly"/>
    <property type="evidence" value="ECO:0007669"/>
    <property type="project" value="TreeGrafter"/>
</dbReference>
<gene>
    <name evidence="2" type="ORF">LPJ64_005885</name>
</gene>
<name>A0A9W8CFZ4_9FUNG</name>
<proteinExistence type="predicted"/>
<organism evidence="2 3">
    <name type="scientific">Coemansia asiatica</name>
    <dbReference type="NCBI Taxonomy" id="1052880"/>
    <lineage>
        <taxon>Eukaryota</taxon>
        <taxon>Fungi</taxon>
        <taxon>Fungi incertae sedis</taxon>
        <taxon>Zoopagomycota</taxon>
        <taxon>Kickxellomycotina</taxon>
        <taxon>Kickxellomycetes</taxon>
        <taxon>Kickxellales</taxon>
        <taxon>Kickxellaceae</taxon>
        <taxon>Coemansia</taxon>
    </lineage>
</organism>
<accession>A0A9W8CFZ4</accession>
<evidence type="ECO:0000313" key="3">
    <source>
        <dbReference type="Proteomes" id="UP001145021"/>
    </source>
</evidence>
<evidence type="ECO:0000256" key="1">
    <source>
        <dbReference type="PROSITE-ProRule" id="PRU00235"/>
    </source>
</evidence>
<dbReference type="AlphaFoldDB" id="A0A9W8CFZ4"/>
<feature type="repeat" description="RCC1" evidence="1">
    <location>
        <begin position="224"/>
        <end position="283"/>
    </location>
</feature>
<evidence type="ECO:0000313" key="2">
    <source>
        <dbReference type="EMBL" id="KAJ1642250.1"/>
    </source>
</evidence>
<sequence length="541" mass="58174">MFLIGGLSYYVYSEYKHVIAKYLPWSVGSANSSTAASLSGADQQTKEETRRQRRLRAKLVPTSSMTPLEQVNWAWTHPGLYATGSNEYGLIDPLNPGTGSGFKAAVPGFERKLLRSAAFATTHAAAIDSEGNLYQWGTGFAGANTPHQPICTLKDSGLRSLAASNDYVAIVDSKSRVRVLSASSLSTASKAPVDIPFEPRLGWRENVVFLSAGEDHIAVTTDNGHVYTCSLGDRGNDRGQLARDIADSTDKQIKPFVLKRVSSNQKFSSAMCGGRHTLLLTNNGEVYGCGANDFGQLAMGKYSENNATVSKLTPLYKLWKDGRLEADKASAQLVAAGSATSYFHVRKGNDLVLMSCGRGIDGQLGTGALVHMQGSPVAVETLSSKHEFDASTRSHKPLGLRSLSASGDHIVAVCDNQTNVELDKSGAAVNKKPLYGYDVFVWGSNKDGQCIPDRKHRLAVPEHPTLLYATVGENKSKITDIDRAPARLQAAPRQWVSESSFIDISAGSKSSLNTYSGPKHLVEQVFVAGPAITAAFLKKLD</sequence>
<dbReference type="InterPro" id="IPR009091">
    <property type="entry name" value="RCC1/BLIP-II"/>
</dbReference>
<protein>
    <submittedName>
        <fullName evidence="2">Uncharacterized protein</fullName>
    </submittedName>
</protein>
<dbReference type="Pfam" id="PF13540">
    <property type="entry name" value="RCC1_2"/>
    <property type="match status" value="1"/>
</dbReference>
<dbReference type="PROSITE" id="PS50012">
    <property type="entry name" value="RCC1_3"/>
    <property type="match status" value="1"/>
</dbReference>
<dbReference type="PANTHER" id="PTHR47563:SF1">
    <property type="entry name" value="PROTEIN FMP25, MITOCHONDRIAL"/>
    <property type="match status" value="1"/>
</dbReference>
<keyword evidence="3" id="KW-1185">Reference proteome</keyword>
<dbReference type="InterPro" id="IPR000408">
    <property type="entry name" value="Reg_chr_condens"/>
</dbReference>
<comment type="caution">
    <text evidence="2">The sequence shown here is derived from an EMBL/GenBank/DDBJ whole genome shotgun (WGS) entry which is preliminary data.</text>
</comment>
<dbReference type="Gene3D" id="2.130.10.30">
    <property type="entry name" value="Regulator of chromosome condensation 1/beta-lactamase-inhibitor protein II"/>
    <property type="match status" value="1"/>
</dbReference>
<dbReference type="EMBL" id="JANBOH010000442">
    <property type="protein sequence ID" value="KAJ1642250.1"/>
    <property type="molecule type" value="Genomic_DNA"/>
</dbReference>